<accession>A0AA36NJN5</accession>
<evidence type="ECO:0000256" key="1">
    <source>
        <dbReference type="SAM" id="MobiDB-lite"/>
    </source>
</evidence>
<organism evidence="3 4">
    <name type="scientific">Effrenium voratum</name>
    <dbReference type="NCBI Taxonomy" id="2562239"/>
    <lineage>
        <taxon>Eukaryota</taxon>
        <taxon>Sar</taxon>
        <taxon>Alveolata</taxon>
        <taxon>Dinophyceae</taxon>
        <taxon>Suessiales</taxon>
        <taxon>Symbiodiniaceae</taxon>
        <taxon>Effrenium</taxon>
    </lineage>
</organism>
<keyword evidence="2" id="KW-1133">Transmembrane helix</keyword>
<dbReference type="EMBL" id="CAUJNA010003790">
    <property type="protein sequence ID" value="CAJ1409852.1"/>
    <property type="molecule type" value="Genomic_DNA"/>
</dbReference>
<dbReference type="AlphaFoldDB" id="A0AA36NJN5"/>
<keyword evidence="4" id="KW-1185">Reference proteome</keyword>
<keyword evidence="2" id="KW-0472">Membrane</keyword>
<evidence type="ECO:0000313" key="3">
    <source>
        <dbReference type="EMBL" id="CAJ1409852.1"/>
    </source>
</evidence>
<gene>
    <name evidence="3" type="ORF">EVOR1521_LOCUS30838</name>
</gene>
<comment type="caution">
    <text evidence="3">The sequence shown here is derived from an EMBL/GenBank/DDBJ whole genome shotgun (WGS) entry which is preliminary data.</text>
</comment>
<evidence type="ECO:0000256" key="2">
    <source>
        <dbReference type="SAM" id="Phobius"/>
    </source>
</evidence>
<feature type="transmembrane region" description="Helical" evidence="2">
    <location>
        <begin position="183"/>
        <end position="206"/>
    </location>
</feature>
<dbReference type="Proteomes" id="UP001178507">
    <property type="component" value="Unassembled WGS sequence"/>
</dbReference>
<proteinExistence type="predicted"/>
<evidence type="ECO:0000313" key="4">
    <source>
        <dbReference type="Proteomes" id="UP001178507"/>
    </source>
</evidence>
<protein>
    <submittedName>
        <fullName evidence="3">Uncharacterized protein</fullName>
    </submittedName>
</protein>
<sequence>MLLIFLSLVLQTAGQQFQKTNPAVEASFPLAANGSWHVGGFCFGMGESVVGQLQVAVEWDGTTDLNNNGPVYFAGFDGRADRWGEASKMWDTATCAQKKNLATTVTRLDGSGNSHAFMIDLFQVHDIRDWHFAVLSCGDPEAGTLTVKVEATKGALSTFAGGAYFDTSSCPVERWAPAGAAPFWVLLFAMAAATGACCTLCALVTYQLKAKLTPKEAELQGVAGTVLGHSDATTGSTAATAAGGVDPGAKIPDETMQV</sequence>
<reference evidence="3" key="1">
    <citation type="submission" date="2023-08" db="EMBL/GenBank/DDBJ databases">
        <authorList>
            <person name="Chen Y."/>
            <person name="Shah S."/>
            <person name="Dougan E. K."/>
            <person name="Thang M."/>
            <person name="Chan C."/>
        </authorList>
    </citation>
    <scope>NUCLEOTIDE SEQUENCE</scope>
</reference>
<feature type="region of interest" description="Disordered" evidence="1">
    <location>
        <begin position="237"/>
        <end position="258"/>
    </location>
</feature>
<name>A0AA36NJN5_9DINO</name>
<keyword evidence="2" id="KW-0812">Transmembrane</keyword>